<evidence type="ECO:0000256" key="1">
    <source>
        <dbReference type="SAM" id="MobiDB-lite"/>
    </source>
</evidence>
<reference evidence="2" key="1">
    <citation type="journal article" date="2014" name="Int. J. Syst. Evol. Microbiol.">
        <title>Complete genome sequence of Corynebacterium casei LMG S-19264T (=DSM 44701T), isolated from a smear-ripened cheese.</title>
        <authorList>
            <consortium name="US DOE Joint Genome Institute (JGI-PGF)"/>
            <person name="Walter F."/>
            <person name="Albersmeier A."/>
            <person name="Kalinowski J."/>
            <person name="Ruckert C."/>
        </authorList>
    </citation>
    <scope>NUCLEOTIDE SEQUENCE</scope>
    <source>
        <strain evidence="2">CGMCC 4.7299</strain>
    </source>
</reference>
<comment type="caution">
    <text evidence="2">The sequence shown here is derived from an EMBL/GenBank/DDBJ whole genome shotgun (WGS) entry which is preliminary data.</text>
</comment>
<proteinExistence type="predicted"/>
<gene>
    <name evidence="2" type="ORF">GCM10012284_48570</name>
</gene>
<dbReference type="AlphaFoldDB" id="A0A8J3C352"/>
<evidence type="ECO:0000313" key="3">
    <source>
        <dbReference type="Proteomes" id="UP000656042"/>
    </source>
</evidence>
<dbReference type="Proteomes" id="UP000656042">
    <property type="component" value="Unassembled WGS sequence"/>
</dbReference>
<name>A0A8J3C352_9ACTN</name>
<accession>A0A8J3C352</accession>
<feature type="compositionally biased region" description="Polar residues" evidence="1">
    <location>
        <begin position="61"/>
        <end position="73"/>
    </location>
</feature>
<dbReference type="EMBL" id="BMMX01000029">
    <property type="protein sequence ID" value="GGL08367.1"/>
    <property type="molecule type" value="Genomic_DNA"/>
</dbReference>
<evidence type="ECO:0000313" key="2">
    <source>
        <dbReference type="EMBL" id="GGL08367.1"/>
    </source>
</evidence>
<keyword evidence="3" id="KW-1185">Reference proteome</keyword>
<feature type="region of interest" description="Disordered" evidence="1">
    <location>
        <begin position="37"/>
        <end position="73"/>
    </location>
</feature>
<protein>
    <submittedName>
        <fullName evidence="2">Uncharacterized protein</fullName>
    </submittedName>
</protein>
<reference evidence="2" key="2">
    <citation type="submission" date="2020-09" db="EMBL/GenBank/DDBJ databases">
        <authorList>
            <person name="Sun Q."/>
            <person name="Zhou Y."/>
        </authorList>
    </citation>
    <scope>NUCLEOTIDE SEQUENCE</scope>
    <source>
        <strain evidence="2">CGMCC 4.7299</strain>
    </source>
</reference>
<organism evidence="2 3">
    <name type="scientific">Mangrovihabitans endophyticus</name>
    <dbReference type="NCBI Taxonomy" id="1751298"/>
    <lineage>
        <taxon>Bacteria</taxon>
        <taxon>Bacillati</taxon>
        <taxon>Actinomycetota</taxon>
        <taxon>Actinomycetes</taxon>
        <taxon>Micromonosporales</taxon>
        <taxon>Micromonosporaceae</taxon>
        <taxon>Mangrovihabitans</taxon>
    </lineage>
</organism>
<sequence>MEVMANARRRRTLTVIEMSVAALLLAFLAGLLVFGSDDSEGPRRRAPSSGVPPSGTAPTGAVTSVTYTPSRED</sequence>